<dbReference type="InterPro" id="IPR000524">
    <property type="entry name" value="Tscrpt_reg_HTH_GntR"/>
</dbReference>
<keyword evidence="1" id="KW-0805">Transcription regulation</keyword>
<name>A0ABS6GN78_9BACI</name>
<dbReference type="SMART" id="SM00345">
    <property type="entry name" value="HTH_GNTR"/>
    <property type="match status" value="1"/>
</dbReference>
<gene>
    <name evidence="6" type="ORF">KQ486_02520</name>
</gene>
<protein>
    <submittedName>
        <fullName evidence="6">GntR family transcriptional regulator</fullName>
    </submittedName>
</protein>
<feature type="region of interest" description="Disordered" evidence="4">
    <location>
        <begin position="231"/>
        <end position="252"/>
    </location>
</feature>
<dbReference type="PROSITE" id="PS50949">
    <property type="entry name" value="HTH_GNTR"/>
    <property type="match status" value="1"/>
</dbReference>
<proteinExistence type="predicted"/>
<evidence type="ECO:0000256" key="3">
    <source>
        <dbReference type="ARBA" id="ARBA00023163"/>
    </source>
</evidence>
<dbReference type="Gene3D" id="1.10.10.10">
    <property type="entry name" value="Winged helix-like DNA-binding domain superfamily/Winged helix DNA-binding domain"/>
    <property type="match status" value="1"/>
</dbReference>
<evidence type="ECO:0000256" key="1">
    <source>
        <dbReference type="ARBA" id="ARBA00023015"/>
    </source>
</evidence>
<dbReference type="InterPro" id="IPR036388">
    <property type="entry name" value="WH-like_DNA-bd_sf"/>
</dbReference>
<organism evidence="6 7">
    <name type="scientific">Allobacillus halotolerans</name>
    <dbReference type="NCBI Taxonomy" id="570278"/>
    <lineage>
        <taxon>Bacteria</taxon>
        <taxon>Bacillati</taxon>
        <taxon>Bacillota</taxon>
        <taxon>Bacilli</taxon>
        <taxon>Bacillales</taxon>
        <taxon>Bacillaceae</taxon>
        <taxon>Allobacillus</taxon>
    </lineage>
</organism>
<dbReference type="Proteomes" id="UP000812672">
    <property type="component" value="Unassembled WGS sequence"/>
</dbReference>
<dbReference type="EMBL" id="JAHLZF010000002">
    <property type="protein sequence ID" value="MBU6079882.1"/>
    <property type="molecule type" value="Genomic_DNA"/>
</dbReference>
<dbReference type="PANTHER" id="PTHR43537">
    <property type="entry name" value="TRANSCRIPTIONAL REGULATOR, GNTR FAMILY"/>
    <property type="match status" value="1"/>
</dbReference>
<evidence type="ECO:0000313" key="7">
    <source>
        <dbReference type="Proteomes" id="UP000812672"/>
    </source>
</evidence>
<evidence type="ECO:0000256" key="2">
    <source>
        <dbReference type="ARBA" id="ARBA00023125"/>
    </source>
</evidence>
<dbReference type="InterPro" id="IPR011711">
    <property type="entry name" value="GntR_C"/>
</dbReference>
<dbReference type="InterPro" id="IPR008920">
    <property type="entry name" value="TF_FadR/GntR_C"/>
</dbReference>
<dbReference type="CDD" id="cd07377">
    <property type="entry name" value="WHTH_GntR"/>
    <property type="match status" value="1"/>
</dbReference>
<feature type="compositionally biased region" description="Basic and acidic residues" evidence="4">
    <location>
        <begin position="234"/>
        <end position="252"/>
    </location>
</feature>
<accession>A0ABS6GN78</accession>
<dbReference type="Pfam" id="PF07729">
    <property type="entry name" value="FCD"/>
    <property type="match status" value="1"/>
</dbReference>
<sequence length="252" mass="29467">MKAFYCSYKLFILNYLFGVKSLEPIARRKTTKEIVYDQLKRSILSGELDPNQMMTETSLAESLHISRTPVREAVGDLTKEGLLIHIPRKGFKVRRIDEDDMEQILYLRISIEMRSVKMLIDHITDEELKKLDALIDEQQIAIQNNDRIRYIELDQILHRHLLKLSNQNILEQILQELYNLTRLIGHAAISKEGRMEEVIQEHREIVNALRERDEEKAADLMRHHLLTTASSVKKQREQLKNNKEKSDSLGGL</sequence>
<feature type="domain" description="HTH gntR-type" evidence="5">
    <location>
        <begin position="29"/>
        <end position="96"/>
    </location>
</feature>
<reference evidence="6 7" key="1">
    <citation type="journal article" date="2011" name="Int. J. Syst. Evol. Microbiol.">
        <title>Allobacillus halotolerans gen. nov., sp. nov. isolated from shrimp paste.</title>
        <authorList>
            <person name="Sheu S.Y."/>
            <person name="Arun A.B."/>
            <person name="Jiang S.R."/>
            <person name="Young C.C."/>
            <person name="Chen W.M."/>
        </authorList>
    </citation>
    <scope>NUCLEOTIDE SEQUENCE [LARGE SCALE GENOMIC DNA]</scope>
    <source>
        <strain evidence="6 7">LMG 24826</strain>
    </source>
</reference>
<dbReference type="SUPFAM" id="SSF48008">
    <property type="entry name" value="GntR ligand-binding domain-like"/>
    <property type="match status" value="1"/>
</dbReference>
<dbReference type="InterPro" id="IPR036390">
    <property type="entry name" value="WH_DNA-bd_sf"/>
</dbReference>
<dbReference type="Gene3D" id="1.20.120.530">
    <property type="entry name" value="GntR ligand-binding domain-like"/>
    <property type="match status" value="1"/>
</dbReference>
<comment type="caution">
    <text evidence="6">The sequence shown here is derived from an EMBL/GenBank/DDBJ whole genome shotgun (WGS) entry which is preliminary data.</text>
</comment>
<dbReference type="SUPFAM" id="SSF46785">
    <property type="entry name" value="Winged helix' DNA-binding domain"/>
    <property type="match status" value="1"/>
</dbReference>
<dbReference type="PANTHER" id="PTHR43537:SF24">
    <property type="entry name" value="GLUCONATE OPERON TRANSCRIPTIONAL REPRESSOR"/>
    <property type="match status" value="1"/>
</dbReference>
<keyword evidence="3" id="KW-0804">Transcription</keyword>
<dbReference type="PRINTS" id="PR00035">
    <property type="entry name" value="HTHGNTR"/>
</dbReference>
<evidence type="ECO:0000259" key="5">
    <source>
        <dbReference type="PROSITE" id="PS50949"/>
    </source>
</evidence>
<keyword evidence="7" id="KW-1185">Reference proteome</keyword>
<dbReference type="Pfam" id="PF00392">
    <property type="entry name" value="GntR"/>
    <property type="match status" value="1"/>
</dbReference>
<evidence type="ECO:0000256" key="4">
    <source>
        <dbReference type="SAM" id="MobiDB-lite"/>
    </source>
</evidence>
<dbReference type="SMART" id="SM00895">
    <property type="entry name" value="FCD"/>
    <property type="match status" value="1"/>
</dbReference>
<evidence type="ECO:0000313" key="6">
    <source>
        <dbReference type="EMBL" id="MBU6079882.1"/>
    </source>
</evidence>
<keyword evidence="2" id="KW-0238">DNA-binding</keyword>